<evidence type="ECO:0000313" key="1">
    <source>
        <dbReference type="EMBL" id="SHI04269.1"/>
    </source>
</evidence>
<dbReference type="AlphaFoldDB" id="A0A1M5XX49"/>
<keyword evidence="2" id="KW-1185">Reference proteome</keyword>
<dbReference type="STRING" id="299255.SAMN02745129_3767"/>
<dbReference type="OrthoDB" id="6272643at2"/>
<organism evidence="1 2">
    <name type="scientific">Ferrimonas marina</name>
    <dbReference type="NCBI Taxonomy" id="299255"/>
    <lineage>
        <taxon>Bacteria</taxon>
        <taxon>Pseudomonadati</taxon>
        <taxon>Pseudomonadota</taxon>
        <taxon>Gammaproteobacteria</taxon>
        <taxon>Alteromonadales</taxon>
        <taxon>Ferrimonadaceae</taxon>
        <taxon>Ferrimonas</taxon>
    </lineage>
</organism>
<proteinExistence type="predicted"/>
<sequence>MIEALLLSASLMLGDVHWSVSYGNGWGPYWRSGYGSRWDWRYGYDWRYRHHWRNDPWFDRYRYDRYRPPRRREPEVRVIAPPQDTTIASEQVERGSRSSLPANARLIQTDQGTLYRWEGSCYRMDWGSQRYLVVDCP</sequence>
<evidence type="ECO:0000313" key="2">
    <source>
        <dbReference type="Proteomes" id="UP000184268"/>
    </source>
</evidence>
<dbReference type="RefSeq" id="WP_067664953.1">
    <property type="nucleotide sequence ID" value="NZ_FQXG01000006.1"/>
</dbReference>
<accession>A0A1M5XX49</accession>
<dbReference type="Proteomes" id="UP000184268">
    <property type="component" value="Unassembled WGS sequence"/>
</dbReference>
<name>A0A1M5XX49_9GAMM</name>
<dbReference type="EMBL" id="FQXG01000006">
    <property type="protein sequence ID" value="SHI04269.1"/>
    <property type="molecule type" value="Genomic_DNA"/>
</dbReference>
<protein>
    <submittedName>
        <fullName evidence="1">Uncharacterized protein</fullName>
    </submittedName>
</protein>
<gene>
    <name evidence="1" type="ORF">SAMN02745129_3767</name>
</gene>
<reference evidence="1 2" key="1">
    <citation type="submission" date="2016-11" db="EMBL/GenBank/DDBJ databases">
        <authorList>
            <person name="Jaros S."/>
            <person name="Januszkiewicz K."/>
            <person name="Wedrychowicz H."/>
        </authorList>
    </citation>
    <scope>NUCLEOTIDE SEQUENCE [LARGE SCALE GENOMIC DNA]</scope>
    <source>
        <strain evidence="1 2">DSM 16917</strain>
    </source>
</reference>